<proteinExistence type="predicted"/>
<dbReference type="HOGENOM" id="CLU_1998751_0_0_2"/>
<keyword evidence="3" id="KW-1185">Reference proteome</keyword>
<dbReference type="KEGG" id="mhz:Metho_0607"/>
<dbReference type="EMBL" id="CP003362">
    <property type="protein sequence ID" value="AGB48868.1"/>
    <property type="molecule type" value="Genomic_DNA"/>
</dbReference>
<dbReference type="OrthoDB" id="123028at2157"/>
<evidence type="ECO:0000313" key="3">
    <source>
        <dbReference type="Proteomes" id="UP000010866"/>
    </source>
</evidence>
<dbReference type="SUPFAM" id="SSF47644">
    <property type="entry name" value="Methionine synthase domain"/>
    <property type="match status" value="1"/>
</dbReference>
<evidence type="ECO:0000313" key="2">
    <source>
        <dbReference type="EMBL" id="AGB48868.1"/>
    </source>
</evidence>
<sequence length="124" mass="13694">MNSVSYEIFDNAKKAVIDLDERSVERIAREALEVGINPVDLIEQGFVEAMKELGDSFEAGQAELAQIFEAYQIVEAGIDILRSTIVDSNSDGSWFGNLVVESDAELTYPFVSHTTDALTSFYCC</sequence>
<dbReference type="Gene3D" id="1.10.1240.10">
    <property type="entry name" value="Methionine synthase domain"/>
    <property type="match status" value="1"/>
</dbReference>
<protein>
    <submittedName>
        <fullName evidence="2">Putative cobalamin binding protein</fullName>
    </submittedName>
</protein>
<dbReference type="RefSeq" id="WP_015324036.1">
    <property type="nucleotide sequence ID" value="NC_019977.1"/>
</dbReference>
<dbReference type="InterPro" id="IPR036594">
    <property type="entry name" value="Meth_synthase_dom"/>
</dbReference>
<dbReference type="PROSITE" id="PS51337">
    <property type="entry name" value="B12_BINDING_NTER"/>
    <property type="match status" value="1"/>
</dbReference>
<accession>L0KXS8</accession>
<evidence type="ECO:0000259" key="1">
    <source>
        <dbReference type="PROSITE" id="PS51337"/>
    </source>
</evidence>
<dbReference type="SMART" id="SM01018">
    <property type="entry name" value="B12-binding_2"/>
    <property type="match status" value="1"/>
</dbReference>
<gene>
    <name evidence="2" type="ordered locus">Metho_0607</name>
</gene>
<dbReference type="InterPro" id="IPR003759">
    <property type="entry name" value="Cbl-bd_cap"/>
</dbReference>
<dbReference type="STRING" id="867904.Metho_0607"/>
<name>L0KXS8_METHD</name>
<dbReference type="Proteomes" id="UP000010866">
    <property type="component" value="Chromosome"/>
</dbReference>
<feature type="domain" description="B12-binding N-terminal" evidence="1">
    <location>
        <begin position="1"/>
        <end position="93"/>
    </location>
</feature>
<dbReference type="AlphaFoldDB" id="L0KXS8"/>
<organism evidence="2 3">
    <name type="scientific">Methanomethylovorans hollandica (strain DSM 15978 / NBRC 107637 / DMS1)</name>
    <dbReference type="NCBI Taxonomy" id="867904"/>
    <lineage>
        <taxon>Archaea</taxon>
        <taxon>Methanobacteriati</taxon>
        <taxon>Methanobacteriota</taxon>
        <taxon>Stenosarchaea group</taxon>
        <taxon>Methanomicrobia</taxon>
        <taxon>Methanosarcinales</taxon>
        <taxon>Methanosarcinaceae</taxon>
        <taxon>Methanomethylovorans</taxon>
    </lineage>
</organism>
<dbReference type="GeneID" id="14407739"/>
<reference evidence="3" key="1">
    <citation type="submission" date="2012-02" db="EMBL/GenBank/DDBJ databases">
        <title>Complete sequence of chromosome of Methanomethylovorans hollandica DSM 15978.</title>
        <authorList>
            <person name="Lucas S."/>
            <person name="Copeland A."/>
            <person name="Lapidus A."/>
            <person name="Glavina del Rio T."/>
            <person name="Dalin E."/>
            <person name="Tice H."/>
            <person name="Bruce D."/>
            <person name="Goodwin L."/>
            <person name="Pitluck S."/>
            <person name="Peters L."/>
            <person name="Mikhailova N."/>
            <person name="Held B."/>
            <person name="Kyrpides N."/>
            <person name="Mavromatis K."/>
            <person name="Ivanova N."/>
            <person name="Brettin T."/>
            <person name="Detter J.C."/>
            <person name="Han C."/>
            <person name="Larimer F."/>
            <person name="Land M."/>
            <person name="Hauser L."/>
            <person name="Markowitz V."/>
            <person name="Cheng J.-F."/>
            <person name="Hugenholtz P."/>
            <person name="Woyke T."/>
            <person name="Wu D."/>
            <person name="Spring S."/>
            <person name="Schroeder M."/>
            <person name="Brambilla E."/>
            <person name="Klenk H.-P."/>
            <person name="Eisen J.A."/>
        </authorList>
    </citation>
    <scope>NUCLEOTIDE SEQUENCE [LARGE SCALE GENOMIC DNA]</scope>
    <source>
        <strain evidence="3">DSM 15978 / NBRC 107637 / DMS1</strain>
    </source>
</reference>
<dbReference type="Pfam" id="PF02607">
    <property type="entry name" value="B12-binding_2"/>
    <property type="match status" value="1"/>
</dbReference>